<dbReference type="Proteomes" id="UP000292702">
    <property type="component" value="Unassembled WGS sequence"/>
</dbReference>
<dbReference type="EMBL" id="RWJN01000135">
    <property type="protein sequence ID" value="TCD66439.1"/>
    <property type="molecule type" value="Genomic_DNA"/>
</dbReference>
<reference evidence="1 2" key="1">
    <citation type="submission" date="2018-11" db="EMBL/GenBank/DDBJ databases">
        <title>Genome assembly of Steccherinum ochraceum LE-BIN_3174, the white-rot fungus of the Steccherinaceae family (The Residual Polyporoid clade, Polyporales, Basidiomycota).</title>
        <authorList>
            <person name="Fedorova T.V."/>
            <person name="Glazunova O.A."/>
            <person name="Landesman E.O."/>
            <person name="Moiseenko K.V."/>
            <person name="Psurtseva N.V."/>
            <person name="Savinova O.S."/>
            <person name="Shakhova N.V."/>
            <person name="Tyazhelova T.V."/>
            <person name="Vasina D.V."/>
        </authorList>
    </citation>
    <scope>NUCLEOTIDE SEQUENCE [LARGE SCALE GENOMIC DNA]</scope>
    <source>
        <strain evidence="1 2">LE-BIN_3174</strain>
    </source>
</reference>
<dbReference type="AlphaFoldDB" id="A0A4R0RMM1"/>
<proteinExistence type="predicted"/>
<organism evidence="1 2">
    <name type="scientific">Steccherinum ochraceum</name>
    <dbReference type="NCBI Taxonomy" id="92696"/>
    <lineage>
        <taxon>Eukaryota</taxon>
        <taxon>Fungi</taxon>
        <taxon>Dikarya</taxon>
        <taxon>Basidiomycota</taxon>
        <taxon>Agaricomycotina</taxon>
        <taxon>Agaricomycetes</taxon>
        <taxon>Polyporales</taxon>
        <taxon>Steccherinaceae</taxon>
        <taxon>Steccherinum</taxon>
    </lineage>
</organism>
<evidence type="ECO:0000313" key="2">
    <source>
        <dbReference type="Proteomes" id="UP000292702"/>
    </source>
</evidence>
<accession>A0A4R0RMM1</accession>
<comment type="caution">
    <text evidence="1">The sequence shown here is derived from an EMBL/GenBank/DDBJ whole genome shotgun (WGS) entry which is preliminary data.</text>
</comment>
<sequence length="250" mass="27678">MFPSIVELELSNAWLAFSLQETSRAPKSLVHSRTRVSCLTYSPCPNEEEDAFIRSTAQALDLSNVSWLQLTPWWHARGLQKLVNPASRLKTFIISLEDFSVHDPEDLRALSLRSCAELEEIAFNAVLTAHACGVDVENFDFGLRNAVTMVESVPVGAPLAAVRLNIHVSITVLINRLVASLNAIDWGALNCVLPSLRHLSELEVMMHLPSAWDVSQVEDELRNVAARCTMLLQHSVSSSPTVHISWSVLS</sequence>
<gene>
    <name evidence="1" type="ORF">EIP91_001375</name>
</gene>
<evidence type="ECO:0000313" key="1">
    <source>
        <dbReference type="EMBL" id="TCD66439.1"/>
    </source>
</evidence>
<name>A0A4R0RMM1_9APHY</name>
<keyword evidence="2" id="KW-1185">Reference proteome</keyword>
<protein>
    <submittedName>
        <fullName evidence="1">Uncharacterized protein</fullName>
    </submittedName>
</protein>